<dbReference type="Gene3D" id="3.30.70.1280">
    <property type="entry name" value="SP0830-like domains"/>
    <property type="match status" value="1"/>
</dbReference>
<dbReference type="PANTHER" id="PTHR36439">
    <property type="entry name" value="BLL4334 PROTEIN"/>
    <property type="match status" value="1"/>
</dbReference>
<proteinExistence type="predicted"/>
<dbReference type="Pfam" id="PF08002">
    <property type="entry name" value="DUF1697"/>
    <property type="match status" value="1"/>
</dbReference>
<dbReference type="PANTHER" id="PTHR36439:SF1">
    <property type="entry name" value="DUF1697 DOMAIN-CONTAINING PROTEIN"/>
    <property type="match status" value="1"/>
</dbReference>
<gene>
    <name evidence="1" type="ORF">CLV62_11073</name>
</gene>
<reference evidence="1 2" key="1">
    <citation type="submission" date="2018-03" db="EMBL/GenBank/DDBJ databases">
        <title>Genomic Encyclopedia of Archaeal and Bacterial Type Strains, Phase II (KMG-II): from individual species to whole genera.</title>
        <authorList>
            <person name="Goeker M."/>
        </authorList>
    </citation>
    <scope>NUCLEOTIDE SEQUENCE [LARGE SCALE GENOMIC DNA]</scope>
    <source>
        <strain evidence="1 2">DSM 100214</strain>
    </source>
</reference>
<dbReference type="EMBL" id="QICL01000010">
    <property type="protein sequence ID" value="PXV64429.1"/>
    <property type="molecule type" value="Genomic_DNA"/>
</dbReference>
<sequence>MKIEDSLKQTYISMLRGINVGGHRKVKMDDLKDLYENLQLENVTTYIQSGNVVFQSNIQSCKVLADLISEQILQQFQLDVPVIVKNIEELNDVHESNPFVAQNRDVEKLYVIFLSENVTGTVVEEINKYSGDDLFIIYKSVIYLFCTNGYGKTKLTNTFFEKKLKIIATTRGWTTVSKLREIAKSSISE</sequence>
<organism evidence="1 2">
    <name type="scientific">Dysgonomonas alginatilytica</name>
    <dbReference type="NCBI Taxonomy" id="1605892"/>
    <lineage>
        <taxon>Bacteria</taxon>
        <taxon>Pseudomonadati</taxon>
        <taxon>Bacteroidota</taxon>
        <taxon>Bacteroidia</taxon>
        <taxon>Bacteroidales</taxon>
        <taxon>Dysgonomonadaceae</taxon>
        <taxon>Dysgonomonas</taxon>
    </lineage>
</organism>
<comment type="caution">
    <text evidence="1">The sequence shown here is derived from an EMBL/GenBank/DDBJ whole genome shotgun (WGS) entry which is preliminary data.</text>
</comment>
<name>A0A2V3PPK2_9BACT</name>
<evidence type="ECO:0000313" key="2">
    <source>
        <dbReference type="Proteomes" id="UP000247973"/>
    </source>
</evidence>
<dbReference type="Proteomes" id="UP000247973">
    <property type="component" value="Unassembled WGS sequence"/>
</dbReference>
<dbReference type="PIRSF" id="PIRSF008502">
    <property type="entry name" value="UCP008502"/>
    <property type="match status" value="1"/>
</dbReference>
<evidence type="ECO:0000313" key="1">
    <source>
        <dbReference type="EMBL" id="PXV64429.1"/>
    </source>
</evidence>
<dbReference type="RefSeq" id="WP_110310546.1">
    <property type="nucleotide sequence ID" value="NZ_QICL01000010.1"/>
</dbReference>
<dbReference type="InterPro" id="IPR012545">
    <property type="entry name" value="DUF1697"/>
</dbReference>
<accession>A0A2V3PPK2</accession>
<keyword evidence="2" id="KW-1185">Reference proteome</keyword>
<dbReference type="OrthoDB" id="9806494at2"/>
<protein>
    <submittedName>
        <fullName evidence="1">Uncharacterized protein (DUF1697 family)</fullName>
    </submittedName>
</protein>
<dbReference type="SUPFAM" id="SSF160379">
    <property type="entry name" value="SP0830-like"/>
    <property type="match status" value="1"/>
</dbReference>
<dbReference type="AlphaFoldDB" id="A0A2V3PPK2"/>